<proteinExistence type="predicted"/>
<organism evidence="1 2">
    <name type="scientific">Aureococcus anophagefferens</name>
    <name type="common">Harmful bloom alga</name>
    <dbReference type="NCBI Taxonomy" id="44056"/>
    <lineage>
        <taxon>Eukaryota</taxon>
        <taxon>Sar</taxon>
        <taxon>Stramenopiles</taxon>
        <taxon>Ochrophyta</taxon>
        <taxon>Pelagophyceae</taxon>
        <taxon>Pelagomonadales</taxon>
        <taxon>Pelagomonadaceae</taxon>
        <taxon>Aureococcus</taxon>
    </lineage>
</organism>
<keyword evidence="2" id="KW-1185">Reference proteome</keyword>
<evidence type="ECO:0000313" key="2">
    <source>
        <dbReference type="Proteomes" id="UP001363151"/>
    </source>
</evidence>
<dbReference type="Proteomes" id="UP001363151">
    <property type="component" value="Unassembled WGS sequence"/>
</dbReference>
<dbReference type="EMBL" id="JBBJCI010000268">
    <property type="protein sequence ID" value="KAK7236651.1"/>
    <property type="molecule type" value="Genomic_DNA"/>
</dbReference>
<accession>A0ABR1FRR7</accession>
<evidence type="ECO:0000313" key="1">
    <source>
        <dbReference type="EMBL" id="KAK7236651.1"/>
    </source>
</evidence>
<sequence length="338" mass="36834">MAEECWSTGDDVDDHVVCTANIQRLGPSEETRTKDDLDCLYIDDLFVPTAAPTLAPTLSPVLSFNCTTYDTRVQVLQVDDDSDMYGVASLEATTGEYDILWDVDWFDGHVNAVGLYAPEGEGTYAWGSFGGCLCKFYRVRAQRLDAPLEEEKPNVDAVLGGGDDYSKDVSRDERRFYWVESILDDEPVSRSGVEFLVSEDLYEEAVLDVATVTETGGQVWIDDDLVDGSYLFRLGEAFEIFVGKIITDGGCPEVAKFQDADRAVPSSGSGAGLLHALNPVRVGYITDRVDVAGDAARGGAVDASPLDTTTAFLLTLDDTAVEDYDVDHRDGTAAFRAY</sequence>
<reference evidence="1 2" key="1">
    <citation type="submission" date="2024-03" db="EMBL/GenBank/DDBJ databases">
        <title>Aureococcus anophagefferens CCMP1851 and Kratosvirus quantuckense: Draft genome of a second virus-susceptible host strain in the model system.</title>
        <authorList>
            <person name="Chase E."/>
            <person name="Truchon A.R."/>
            <person name="Schepens W."/>
            <person name="Wilhelm S.W."/>
        </authorList>
    </citation>
    <scope>NUCLEOTIDE SEQUENCE [LARGE SCALE GENOMIC DNA]</scope>
    <source>
        <strain evidence="1 2">CCMP1851</strain>
    </source>
</reference>
<protein>
    <submittedName>
        <fullName evidence="1">Uncharacterized protein</fullName>
    </submittedName>
</protein>
<name>A0ABR1FRR7_AURAN</name>
<gene>
    <name evidence="1" type="ORF">SO694_0024702</name>
</gene>
<comment type="caution">
    <text evidence="1">The sequence shown here is derived from an EMBL/GenBank/DDBJ whole genome shotgun (WGS) entry which is preliminary data.</text>
</comment>